<proteinExistence type="predicted"/>
<protein>
    <submittedName>
        <fullName evidence="2">Uncharacterized protein</fullName>
    </submittedName>
</protein>
<evidence type="ECO:0000313" key="2">
    <source>
        <dbReference type="EMBL" id="CRZ12477.1"/>
    </source>
</evidence>
<dbReference type="AlphaFoldDB" id="A0A0H5RFZ4"/>
<name>A0A0H5RFZ4_9EUKA</name>
<feature type="region of interest" description="Disordered" evidence="1">
    <location>
        <begin position="189"/>
        <end position="224"/>
    </location>
</feature>
<dbReference type="EMBL" id="HACM01012035">
    <property type="protein sequence ID" value="CRZ12477.1"/>
    <property type="molecule type" value="Transcribed_RNA"/>
</dbReference>
<organism evidence="2">
    <name type="scientific">Spongospora subterranea</name>
    <dbReference type="NCBI Taxonomy" id="70186"/>
    <lineage>
        <taxon>Eukaryota</taxon>
        <taxon>Sar</taxon>
        <taxon>Rhizaria</taxon>
        <taxon>Endomyxa</taxon>
        <taxon>Phytomyxea</taxon>
        <taxon>Plasmodiophorida</taxon>
        <taxon>Plasmodiophoridae</taxon>
        <taxon>Spongospora</taxon>
    </lineage>
</organism>
<reference evidence="2" key="1">
    <citation type="submission" date="2015-04" db="EMBL/GenBank/DDBJ databases">
        <title>The genome sequence of the plant pathogenic Rhizarian Plasmodiophora brassicae reveals insights in its biotrophic life cycle and the origin of chitin synthesis.</title>
        <authorList>
            <person name="Schwelm A."/>
            <person name="Fogelqvist J."/>
            <person name="Knaust A."/>
            <person name="Julke S."/>
            <person name="Lilja T."/>
            <person name="Dhandapani V."/>
            <person name="Bonilla-Rosso G."/>
            <person name="Karlsson M."/>
            <person name="Shevchenko A."/>
            <person name="Choi S.R."/>
            <person name="Kim H.G."/>
            <person name="Park J.Y."/>
            <person name="Lim Y.P."/>
            <person name="Ludwig-Muller J."/>
            <person name="Dixelius C."/>
        </authorList>
    </citation>
    <scope>NUCLEOTIDE SEQUENCE</scope>
    <source>
        <tissue evidence="2">Potato root galls</tissue>
    </source>
</reference>
<evidence type="ECO:0000256" key="1">
    <source>
        <dbReference type="SAM" id="MobiDB-lite"/>
    </source>
</evidence>
<accession>A0A0H5RFZ4</accession>
<sequence>MVSTRSRAARDEVIACIQVESSGGEASQVNNGQIRPYKTRQQVVPAREVTPAIPVQATALERVESRICDLQHYLERLVSRNDAGSGELRAIGAVIDAANSTMRQSVQEDMADIKNLMAEARANRYQIRDEVSRIRSDLKSAHTNILIEVKSMIEDSEKRRAKDVERLLESNMKLKYEIDRLKFTESENCDHQNEVSPKKRLSRPASSAVASHKKQKAIDTGGRPPIISVNHGKNGMCLARKSGKTVASFCTIPLSSTSKSAIVEDKTSGQLESEDGIFASPLKSDRGKRNVSWNVAWGRKNVNALSAVVQE</sequence>